<comment type="subcellular location">
    <subcellularLocation>
        <location evidence="1">Cell membrane</location>
    </subcellularLocation>
</comment>
<evidence type="ECO:0000256" key="6">
    <source>
        <dbReference type="PROSITE-ProRule" id="PRU00284"/>
    </source>
</evidence>
<dbReference type="GO" id="GO:0007165">
    <property type="term" value="P:signal transduction"/>
    <property type="evidence" value="ECO:0007669"/>
    <property type="project" value="UniProtKB-KW"/>
</dbReference>
<evidence type="ECO:0000256" key="8">
    <source>
        <dbReference type="SAM" id="Phobius"/>
    </source>
</evidence>
<feature type="compositionally biased region" description="Polar residues" evidence="7">
    <location>
        <begin position="285"/>
        <end position="304"/>
    </location>
</feature>
<feature type="domain" description="HAMP" evidence="10">
    <location>
        <begin position="205"/>
        <end position="258"/>
    </location>
</feature>
<dbReference type="STRING" id="217031.ABB05_19190"/>
<evidence type="ECO:0000256" key="3">
    <source>
        <dbReference type="ARBA" id="ARBA00023136"/>
    </source>
</evidence>
<feature type="domain" description="Methyl-accepting transducer" evidence="9">
    <location>
        <begin position="277"/>
        <end position="527"/>
    </location>
</feature>
<dbReference type="GO" id="GO:0006935">
    <property type="term" value="P:chemotaxis"/>
    <property type="evidence" value="ECO:0007669"/>
    <property type="project" value="InterPro"/>
</dbReference>
<evidence type="ECO:0000256" key="1">
    <source>
        <dbReference type="ARBA" id="ARBA00004236"/>
    </source>
</evidence>
<sequence>MNKLFTFKSIKTKMIAGFSIVLLLVILLAIYNTRITMNNNKAAKNVSEQELPLLMANKGLVTSLSNRVAVTRGYILFGGDYKDQFNAYTEEGKNYEKIIRETDDSEKFNELINQTVEWRNFIQTDVFDEYDNGNKDLARENLQKSNVFINELMIEYEKLAEESESSIYQTEKSLIASGETTVWLQLGISILVIIISLVIALITANGISTPIRKVMDRMKQIAEGDLSQPPLQIQTKDEVGQLTIATNEMMQSTRELVNKMNEVSDSVTSQSQELKQGANEVKMASQQVASTMQELASGSEEQANSASDMSSIMSSFTMKVEDANEKGAQIQSSSNQVLNMTADGRQLMESSYEQMTKIDHIVQTAVQKVKGLDEQSQEISQLVSVIQDIADQTNLLALNAAIEAARAGEHGKGFAVVASEVKKLAEQVSVSIIDITEIVDRIQKESNGVATSLLTGYAEVEKGTAQIKTTSTTFTEINQSVISMVNDLKVITDNMATIAGQSQELNSTIEEVAAISEESAAGIEQTSASTEQTSSAMEVIAGNTQQLNQSAEELNQLVRQFKL</sequence>
<evidence type="ECO:0000313" key="12">
    <source>
        <dbReference type="Proteomes" id="UP000077881"/>
    </source>
</evidence>
<dbReference type="EMBL" id="LDJR01000060">
    <property type="protein sequence ID" value="OAK67286.1"/>
    <property type="molecule type" value="Genomic_DNA"/>
</dbReference>
<reference evidence="11 12" key="1">
    <citation type="submission" date="2015-05" db="EMBL/GenBank/DDBJ databases">
        <title>Comparison of genome.</title>
        <authorList>
            <person name="Zheng Z."/>
            <person name="Sun M."/>
        </authorList>
    </citation>
    <scope>NUCLEOTIDE SEQUENCE [LARGE SCALE GENOMIC DNA]</scope>
    <source>
        <strain evidence="11 12">G25-74</strain>
    </source>
</reference>
<dbReference type="RefSeq" id="WP_064468731.1">
    <property type="nucleotide sequence ID" value="NZ_LDJR01000060.1"/>
</dbReference>
<dbReference type="InterPro" id="IPR003660">
    <property type="entry name" value="HAMP_dom"/>
</dbReference>
<feature type="transmembrane region" description="Helical" evidence="8">
    <location>
        <begin position="182"/>
        <end position="207"/>
    </location>
</feature>
<dbReference type="Pfam" id="PF00672">
    <property type="entry name" value="HAMP"/>
    <property type="match status" value="1"/>
</dbReference>
<keyword evidence="2" id="KW-1003">Cell membrane</keyword>
<dbReference type="PANTHER" id="PTHR32089:SF114">
    <property type="entry name" value="METHYL-ACCEPTING CHEMOTAXIS PROTEIN MCPB"/>
    <property type="match status" value="1"/>
</dbReference>
<evidence type="ECO:0000256" key="7">
    <source>
        <dbReference type="SAM" id="MobiDB-lite"/>
    </source>
</evidence>
<feature type="region of interest" description="Disordered" evidence="7">
    <location>
        <begin position="285"/>
        <end position="309"/>
    </location>
</feature>
<evidence type="ECO:0000313" key="11">
    <source>
        <dbReference type="EMBL" id="OAK67286.1"/>
    </source>
</evidence>
<accession>A0A177ZH73</accession>
<keyword evidence="12" id="KW-1185">Reference proteome</keyword>
<evidence type="ECO:0000256" key="5">
    <source>
        <dbReference type="ARBA" id="ARBA00029447"/>
    </source>
</evidence>
<evidence type="ECO:0000259" key="10">
    <source>
        <dbReference type="PROSITE" id="PS50885"/>
    </source>
</evidence>
<keyword evidence="8" id="KW-0812">Transmembrane</keyword>
<dbReference type="Pfam" id="PF00015">
    <property type="entry name" value="MCPsignal"/>
    <property type="match status" value="1"/>
</dbReference>
<comment type="caution">
    <text evidence="11">The sequence shown here is derived from an EMBL/GenBank/DDBJ whole genome shotgun (WGS) entry which is preliminary data.</text>
</comment>
<dbReference type="InterPro" id="IPR004090">
    <property type="entry name" value="Chemotax_Me-accpt_rcpt"/>
</dbReference>
<dbReference type="SMART" id="SM00304">
    <property type="entry name" value="HAMP"/>
    <property type="match status" value="1"/>
</dbReference>
<dbReference type="CDD" id="cd06225">
    <property type="entry name" value="HAMP"/>
    <property type="match status" value="1"/>
</dbReference>
<dbReference type="GO" id="GO:0004888">
    <property type="term" value="F:transmembrane signaling receptor activity"/>
    <property type="evidence" value="ECO:0007669"/>
    <property type="project" value="InterPro"/>
</dbReference>
<dbReference type="AlphaFoldDB" id="A0A177ZH73"/>
<evidence type="ECO:0000259" key="9">
    <source>
        <dbReference type="PROSITE" id="PS50111"/>
    </source>
</evidence>
<dbReference type="Proteomes" id="UP000077881">
    <property type="component" value="Unassembled WGS sequence"/>
</dbReference>
<dbReference type="PANTHER" id="PTHR32089">
    <property type="entry name" value="METHYL-ACCEPTING CHEMOTAXIS PROTEIN MCPB"/>
    <property type="match status" value="1"/>
</dbReference>
<gene>
    <name evidence="11" type="ORF">ABB05_19190</name>
</gene>
<dbReference type="PATRIC" id="fig|217031.6.peg.4166"/>
<dbReference type="SMART" id="SM00283">
    <property type="entry name" value="MA"/>
    <property type="match status" value="1"/>
</dbReference>
<dbReference type="Gene3D" id="6.10.340.10">
    <property type="match status" value="1"/>
</dbReference>
<dbReference type="PROSITE" id="PS50111">
    <property type="entry name" value="CHEMOTAXIS_TRANSDUC_2"/>
    <property type="match status" value="1"/>
</dbReference>
<keyword evidence="3 8" id="KW-0472">Membrane</keyword>
<dbReference type="InterPro" id="IPR004089">
    <property type="entry name" value="MCPsignal_dom"/>
</dbReference>
<proteinExistence type="inferred from homology"/>
<dbReference type="GO" id="GO:0005886">
    <property type="term" value="C:plasma membrane"/>
    <property type="evidence" value="ECO:0007669"/>
    <property type="project" value="UniProtKB-SubCell"/>
</dbReference>
<organism evidence="11 12">
    <name type="scientific">Lederbergia galactosidilytica</name>
    <dbReference type="NCBI Taxonomy" id="217031"/>
    <lineage>
        <taxon>Bacteria</taxon>
        <taxon>Bacillati</taxon>
        <taxon>Bacillota</taxon>
        <taxon>Bacilli</taxon>
        <taxon>Bacillales</taxon>
        <taxon>Bacillaceae</taxon>
        <taxon>Lederbergia</taxon>
    </lineage>
</organism>
<dbReference type="SUPFAM" id="SSF58104">
    <property type="entry name" value="Methyl-accepting chemotaxis protein (MCP) signaling domain"/>
    <property type="match status" value="1"/>
</dbReference>
<evidence type="ECO:0000256" key="4">
    <source>
        <dbReference type="ARBA" id="ARBA00023224"/>
    </source>
</evidence>
<dbReference type="Gene3D" id="1.10.287.950">
    <property type="entry name" value="Methyl-accepting chemotaxis protein"/>
    <property type="match status" value="1"/>
</dbReference>
<name>A0A177ZH73_9BACI</name>
<evidence type="ECO:0000256" key="2">
    <source>
        <dbReference type="ARBA" id="ARBA00022475"/>
    </source>
</evidence>
<protein>
    <submittedName>
        <fullName evidence="11">Chemotaxis protein</fullName>
    </submittedName>
</protein>
<dbReference type="OrthoDB" id="2168386at2"/>
<keyword evidence="4 6" id="KW-0807">Transducer</keyword>
<dbReference type="CDD" id="cd11386">
    <property type="entry name" value="MCP_signal"/>
    <property type="match status" value="1"/>
</dbReference>
<comment type="similarity">
    <text evidence="5">Belongs to the methyl-accepting chemotaxis (MCP) protein family.</text>
</comment>
<feature type="transmembrane region" description="Helical" evidence="8">
    <location>
        <begin position="12"/>
        <end position="31"/>
    </location>
</feature>
<keyword evidence="8" id="KW-1133">Transmembrane helix</keyword>
<dbReference type="PRINTS" id="PR00260">
    <property type="entry name" value="CHEMTRNSDUCR"/>
</dbReference>
<dbReference type="PROSITE" id="PS50885">
    <property type="entry name" value="HAMP"/>
    <property type="match status" value="1"/>
</dbReference>